<organism evidence="5 6">
    <name type="scientific">Tetragenococcus halophilus</name>
    <name type="common">Pediococcus halophilus</name>
    <dbReference type="NCBI Taxonomy" id="51669"/>
    <lineage>
        <taxon>Bacteria</taxon>
        <taxon>Bacillati</taxon>
        <taxon>Bacillota</taxon>
        <taxon>Bacilli</taxon>
        <taxon>Lactobacillales</taxon>
        <taxon>Enterococcaceae</taxon>
        <taxon>Tetragenococcus</taxon>
    </lineage>
</organism>
<evidence type="ECO:0000256" key="2">
    <source>
        <dbReference type="ARBA" id="ARBA00011322"/>
    </source>
</evidence>
<evidence type="ECO:0000313" key="6">
    <source>
        <dbReference type="Proteomes" id="UP000280475"/>
    </source>
</evidence>
<dbReference type="GO" id="GO:0016887">
    <property type="term" value="F:ATP hydrolysis activity"/>
    <property type="evidence" value="ECO:0007669"/>
    <property type="project" value="InterPro"/>
</dbReference>
<reference evidence="5 6" key="1">
    <citation type="journal article" date="2012" name="Int. J. Syst. Evol. Microbiol.">
        <title>Characterization of Tetragenococcus strains from sugar thick juice reveals a novel species, Tetragenococcus osmophilus sp. nov., and divides Tetragenococcus halophilus into two subspecies, T. halophilus subsp. halophilus subsp. nov. and T. halophilus subsp. flandriensis subsp. nov.</title>
        <authorList>
            <person name="Juste A."/>
            <person name="Van Trappen S."/>
            <person name="Verreth C."/>
            <person name="Cleenwerck I."/>
            <person name="De Vos P."/>
            <person name="Lievens B."/>
            <person name="Willems K.A."/>
        </authorList>
    </citation>
    <scope>NUCLEOTIDE SEQUENCE [LARGE SCALE GENOMIC DNA]</scope>
    <source>
        <strain evidence="5 6">LMG 26042</strain>
    </source>
</reference>
<comment type="subunit">
    <text evidence="2">Heterodimer of SbcC and SbcD.</text>
</comment>
<feature type="coiled-coil region" evidence="4">
    <location>
        <begin position="554"/>
        <end position="839"/>
    </location>
</feature>
<evidence type="ECO:0000256" key="4">
    <source>
        <dbReference type="SAM" id="Coils"/>
    </source>
</evidence>
<feature type="coiled-coil region" evidence="4">
    <location>
        <begin position="341"/>
        <end position="378"/>
    </location>
</feature>
<dbReference type="Proteomes" id="UP000280475">
    <property type="component" value="Chromosome"/>
</dbReference>
<feature type="coiled-coil region" evidence="4">
    <location>
        <begin position="211"/>
        <end position="314"/>
    </location>
</feature>
<dbReference type="AlphaFoldDB" id="A0A3G5FLK8"/>
<sequence length="1052" mass="122780">MKDYNNHWIQKRGTMMQPRKLMLKNFGPFLHETVDFSEFQSAGLFLISGKTGAGKTTIFDGMTFALFGETSGRLRTGKEMRSTFAPAQELTEVRFSFEHQEMIYEIIRSPEQTVGKKKGEGFTKQTAKVHLSIFSTSGALLTQYSKKGEVDRFITELLNVNAKQFFQIVLLPQGEFRNFLVASSNDKEKLLRNLFGTQLYQRLNEWLHAQQKNVEKELTRQTDQLENLRQQFQGEFESPASYQETLLKWQDALEQLEREIVEEKRQLEKQKEMKKEAEKAFYKGKEITNALDEYDKLIQKQETLKAKESKMEETKQYFAQLSWINEKKDLLRQEDDYGKEIEEINHSLKDIKQQLKKNQSEQEALRKQKEDYEKWQTQQEDKQYALKRINDELPTVQKINQLAKQSEQLYASMTQRQNEIDTLKKQLEKNQSLKEDLSQKTQQKPALQEEKLQLYRYDELVRHFVEAQAEKDSQKTAYKKTQEEIERLKQQLEVYQQAEKNSKDQLTTARSENAKMQIARLQLLLKEEEPCPVCGSLHHDSVYAKQHSYTLAEITQNEENLAQSEETYAQTLEEKQKTSAALESRRKEQEQISVKLTKAQENLQELTEECEATLEISIEKTEPKAYLQKWQDKLNKEIKEIEEAEKKQNLLIEEAEKTSAKLSQLQEQYSNDKEEVTKLSAEQDTLKGQLSYQNTEDLEKQKSQLEEEITTIQKKIDQYKQEEEKIQTDLTTLNERNSQYQQQVRRSQEKRNGIKQKLDQAIQKSSFVSSEEEMRQLLPELKQLESLREIIEQDQNEREYTKKRLYELKDFKEKVRPDLKNLEKKRQDAEEKEASVQTSLIQKQEVLRSNQKIMADFQQLYATNQNEMENMSQIKQLAETMNGDNLERLGIERYVLQSFFAEVLEVANVRLNKLTQGRYQFLLSNEKGSYKKSTGLEISIYDDHAGTSRRAHTLSGGESFIAALALALSLGDVIQSHAGGVLIETLFIDEGFGSLDEEALEMAIEALEMVEDEGRMIGIISHVQELKNRITQQMIVKTDGSGQSYITNRVVD</sequence>
<dbReference type="GO" id="GO:0006302">
    <property type="term" value="P:double-strand break repair"/>
    <property type="evidence" value="ECO:0007669"/>
    <property type="project" value="InterPro"/>
</dbReference>
<dbReference type="PANTHER" id="PTHR32114">
    <property type="entry name" value="ABC TRANSPORTER ABCH.3"/>
    <property type="match status" value="1"/>
</dbReference>
<accession>A0A3G5FLK8</accession>
<proteinExistence type="inferred from homology"/>
<protein>
    <recommendedName>
        <fullName evidence="3">Nuclease SbcCD subunit C</fullName>
    </recommendedName>
</protein>
<dbReference type="PANTHER" id="PTHR32114:SF2">
    <property type="entry name" value="ABC TRANSPORTER ABCH.3"/>
    <property type="match status" value="1"/>
</dbReference>
<keyword evidence="4" id="KW-0175">Coiled coil</keyword>
<gene>
    <name evidence="5" type="ORF">C7H83_12435</name>
</gene>
<comment type="similarity">
    <text evidence="1">Belongs to the SMC family. SbcC subfamily.</text>
</comment>
<dbReference type="Gene3D" id="3.40.50.300">
    <property type="entry name" value="P-loop containing nucleotide triphosphate hydrolases"/>
    <property type="match status" value="2"/>
</dbReference>
<evidence type="ECO:0000313" key="5">
    <source>
        <dbReference type="EMBL" id="AYW51213.1"/>
    </source>
</evidence>
<evidence type="ECO:0000256" key="1">
    <source>
        <dbReference type="ARBA" id="ARBA00006930"/>
    </source>
</evidence>
<evidence type="ECO:0000256" key="3">
    <source>
        <dbReference type="ARBA" id="ARBA00013368"/>
    </source>
</evidence>
<dbReference type="EMBL" id="CP027768">
    <property type="protein sequence ID" value="AYW51213.1"/>
    <property type="molecule type" value="Genomic_DNA"/>
</dbReference>
<name>A0A3G5FLK8_TETHA</name>
<dbReference type="InterPro" id="IPR027417">
    <property type="entry name" value="P-loop_NTPase"/>
</dbReference>
<dbReference type="Pfam" id="PF13558">
    <property type="entry name" value="SbcC_Walker_B"/>
    <property type="match status" value="1"/>
</dbReference>
<feature type="coiled-coil region" evidence="4">
    <location>
        <begin position="413"/>
        <end position="505"/>
    </location>
</feature>
<dbReference type="SUPFAM" id="SSF52540">
    <property type="entry name" value="P-loop containing nucleoside triphosphate hydrolases"/>
    <property type="match status" value="1"/>
</dbReference>